<reference evidence="1" key="1">
    <citation type="submission" date="2024-02" db="EMBL/GenBank/DDBJ databases">
        <authorList>
            <consortium name="ELIXIR-Norway"/>
            <consortium name="Elixir Norway"/>
        </authorList>
    </citation>
    <scope>NUCLEOTIDE SEQUENCE</scope>
</reference>
<sequence>MAKEVKLCTHILLSVIYRTMFFIYSENLAKLGCKCANIMSLSTSSYHGGCRFISQFFRLSEIIRIEKFSVLMKAYSLLGLVFLMVQLRAQILTIGGPRVEGCSNAGPTASGQSGAPNGEQQCWVHHHAACPGWWGSAHHVHTQLSS</sequence>
<protein>
    <submittedName>
        <fullName evidence="1">Uncharacterized protein</fullName>
    </submittedName>
</protein>
<name>A0ABP0TR02_9BRYO</name>
<dbReference type="Proteomes" id="UP001497512">
    <property type="component" value="Chromosome 13"/>
</dbReference>
<accession>A0ABP0TR02</accession>
<organism evidence="1 2">
    <name type="scientific">Sphagnum troendelagicum</name>
    <dbReference type="NCBI Taxonomy" id="128251"/>
    <lineage>
        <taxon>Eukaryota</taxon>
        <taxon>Viridiplantae</taxon>
        <taxon>Streptophyta</taxon>
        <taxon>Embryophyta</taxon>
        <taxon>Bryophyta</taxon>
        <taxon>Sphagnophytina</taxon>
        <taxon>Sphagnopsida</taxon>
        <taxon>Sphagnales</taxon>
        <taxon>Sphagnaceae</taxon>
        <taxon>Sphagnum</taxon>
    </lineage>
</organism>
<evidence type="ECO:0000313" key="2">
    <source>
        <dbReference type="Proteomes" id="UP001497512"/>
    </source>
</evidence>
<evidence type="ECO:0000313" key="1">
    <source>
        <dbReference type="EMBL" id="CAK9202342.1"/>
    </source>
</evidence>
<proteinExistence type="predicted"/>
<keyword evidence="2" id="KW-1185">Reference proteome</keyword>
<dbReference type="EMBL" id="OZ019905">
    <property type="protein sequence ID" value="CAK9202342.1"/>
    <property type="molecule type" value="Genomic_DNA"/>
</dbReference>
<gene>
    <name evidence="1" type="ORF">CSSPTR1EN2_LOCUS6359</name>
</gene>